<dbReference type="Proteomes" id="UP000324748">
    <property type="component" value="Unassembled WGS sequence"/>
</dbReference>
<accession>A0A5B0QM73</accession>
<feature type="compositionally biased region" description="Low complexity" evidence="1">
    <location>
        <begin position="106"/>
        <end position="121"/>
    </location>
</feature>
<sequence length="969" mass="111752">MEVQQGKLINQEESLKRSIAELFRPIISSIPNPADQEQLEKNCQSFTHQLINYLNQYQQPQQQQQPQQPQQPQINPSQKENTLKRRRTESLDAKTQLLVNHRARSEPNNNNNPARLNPTLNIQRSQSLNPSTVIIPSNFKTDIPDHPSTRSDTQPKPTKAIPSAAREATITETHDHHPTDQQPSELESTTLHPTSNLIQEDDQEDPISDDLRLFIQNEIECGFDDMAYQFDDSLKDAKRELIMLNREYLEDLLEKLKGNDSSTSQNHIPPIPPTSPPTKIEAGSIGEKLKFKFENHLIDCYQDYLKQFVFAIGYSGLGTEPFDFQVHHHHHQPDQPAPSEAQLDHKTPVIDPKDEESVVIKTKIESPSKEDLERNSLAIEKLVDEKLRSNSEEIGRMVDEKVKSYNEEIGRMVEEKVRSTTEKIEEKLQEELTSNRTKVGLDDEKKLMSINQKIEEQLKEKIGAISAKTEQLVQGMLMSNSQKIERHIEEKLRPISEQTERIIDEKLTLTSQKIERHIQEELKPISEETERIIDERLTLTSQKIERQIQEELRPISKETEKMMDEKLISTSRKIERQIEEKLRPINEETEKIVQEKLNSYHKGLEKHAVEYRKGIRSEIVQCKEEMSKDLDSLIDQIEGLFLGEKDKLVNLHKQTDGLQQRIKRLEGVIEKETDPVLRRTSVLVSLGLIDSDHINQKLNLNIFLTKLNAHLKVNLGQIDIRDPERNPRIPLLQPHDHHEPESRPGTSNDPNQANTDINNSNTPRGSPPAIPSDPENLFFEKLIIKLLLRINETIRLQEEMPNGFDEEAPVDQDPHQDSHQDHPLQDQHQHQPPHQDQAHQKQDRQTDQSLQTEPHPDTHTFTDNQQLAHPGEEPSNHPNHHHCPPSNAINPLNQHQAQDINQVLQEFFDLNFRKFVWPKFSNLVFHLEQYLARGQISIRASSNSTQVLLWAWGTHSCREGLASNVAHLA</sequence>
<dbReference type="EMBL" id="VSWC01000014">
    <property type="protein sequence ID" value="KAA1114259.1"/>
    <property type="molecule type" value="Genomic_DNA"/>
</dbReference>
<evidence type="ECO:0000256" key="1">
    <source>
        <dbReference type="SAM" id="MobiDB-lite"/>
    </source>
</evidence>
<feature type="region of interest" description="Disordered" evidence="1">
    <location>
        <begin position="722"/>
        <end position="773"/>
    </location>
</feature>
<name>A0A5B0QM73_PUCGR</name>
<feature type="region of interest" description="Disordered" evidence="1">
    <location>
        <begin position="804"/>
        <end position="892"/>
    </location>
</feature>
<organism evidence="2 3">
    <name type="scientific">Puccinia graminis f. sp. tritici</name>
    <dbReference type="NCBI Taxonomy" id="56615"/>
    <lineage>
        <taxon>Eukaryota</taxon>
        <taxon>Fungi</taxon>
        <taxon>Dikarya</taxon>
        <taxon>Basidiomycota</taxon>
        <taxon>Pucciniomycotina</taxon>
        <taxon>Pucciniomycetes</taxon>
        <taxon>Pucciniales</taxon>
        <taxon>Pucciniaceae</taxon>
        <taxon>Puccinia</taxon>
    </lineage>
</organism>
<feature type="compositionally biased region" description="Basic and acidic residues" evidence="1">
    <location>
        <begin position="836"/>
        <end position="846"/>
    </location>
</feature>
<feature type="region of interest" description="Disordered" evidence="1">
    <location>
        <begin position="259"/>
        <end position="279"/>
    </location>
</feature>
<reference evidence="2 3" key="1">
    <citation type="submission" date="2019-05" db="EMBL/GenBank/DDBJ databases">
        <title>Emergence of the Ug99 lineage of the wheat stem rust pathogen through somatic hybridization.</title>
        <authorList>
            <person name="Li F."/>
            <person name="Upadhyaya N.M."/>
            <person name="Sperschneider J."/>
            <person name="Matny O."/>
            <person name="Nguyen-Phuc H."/>
            <person name="Mago R."/>
            <person name="Raley C."/>
            <person name="Miller M.E."/>
            <person name="Silverstein K.A.T."/>
            <person name="Henningsen E."/>
            <person name="Hirsch C.D."/>
            <person name="Visser B."/>
            <person name="Pretorius Z.A."/>
            <person name="Steffenson B.J."/>
            <person name="Schwessinger B."/>
            <person name="Dodds P.N."/>
            <person name="Figueroa M."/>
        </authorList>
    </citation>
    <scope>NUCLEOTIDE SEQUENCE [LARGE SCALE GENOMIC DNA]</scope>
    <source>
        <strain evidence="2">21-0</strain>
    </source>
</reference>
<feature type="compositionally biased region" description="Basic and acidic residues" evidence="1">
    <location>
        <begin position="812"/>
        <end position="829"/>
    </location>
</feature>
<comment type="caution">
    <text evidence="2">The sequence shown here is derived from an EMBL/GenBank/DDBJ whole genome shotgun (WGS) entry which is preliminary data.</text>
</comment>
<keyword evidence="3" id="KW-1185">Reference proteome</keyword>
<feature type="region of interest" description="Disordered" evidence="1">
    <location>
        <begin position="58"/>
        <end position="165"/>
    </location>
</feature>
<evidence type="ECO:0000313" key="2">
    <source>
        <dbReference type="EMBL" id="KAA1114259.1"/>
    </source>
</evidence>
<feature type="compositionally biased region" description="Low complexity" evidence="1">
    <location>
        <begin position="58"/>
        <end position="76"/>
    </location>
</feature>
<gene>
    <name evidence="2" type="ORF">PGT21_002211</name>
</gene>
<evidence type="ECO:0000313" key="3">
    <source>
        <dbReference type="Proteomes" id="UP000324748"/>
    </source>
</evidence>
<protein>
    <submittedName>
        <fullName evidence="2">Uncharacterized protein</fullName>
    </submittedName>
</protein>
<proteinExistence type="predicted"/>
<dbReference type="AlphaFoldDB" id="A0A5B0QM73"/>
<feature type="compositionally biased region" description="Polar residues" evidence="1">
    <location>
        <begin position="122"/>
        <end position="140"/>
    </location>
</feature>
<feature type="compositionally biased region" description="Polar residues" evidence="1">
    <location>
        <begin position="744"/>
        <end position="764"/>
    </location>
</feature>
<dbReference type="OrthoDB" id="2504002at2759"/>